<dbReference type="EMBL" id="HE681720">
    <property type="protein sequence ID" value="CCG21773.1"/>
    <property type="molecule type" value="Genomic_DNA"/>
</dbReference>
<dbReference type="OrthoDB" id="4023481at2759"/>
<evidence type="ECO:0000256" key="1">
    <source>
        <dbReference type="SAM" id="MobiDB-lite"/>
    </source>
</evidence>
<keyword evidence="3" id="KW-1185">Reference proteome</keyword>
<evidence type="ECO:0000313" key="3">
    <source>
        <dbReference type="Proteomes" id="UP000005018"/>
    </source>
</evidence>
<proteinExistence type="predicted"/>
<dbReference type="RefSeq" id="XP_003867211.1">
    <property type="nucleotide sequence ID" value="XM_003867163.1"/>
</dbReference>
<gene>
    <name evidence="2" type="ORF">CORT_0B00520</name>
</gene>
<dbReference type="KEGG" id="cot:CORT_0B00520"/>
<dbReference type="HOGENOM" id="CLU_1864862_0_0_1"/>
<feature type="region of interest" description="Disordered" evidence="1">
    <location>
        <begin position="33"/>
        <end position="97"/>
    </location>
</feature>
<protein>
    <submittedName>
        <fullName evidence="2">Cta6 protein</fullName>
    </submittedName>
</protein>
<evidence type="ECO:0000313" key="2">
    <source>
        <dbReference type="EMBL" id="CCG21773.1"/>
    </source>
</evidence>
<feature type="compositionally biased region" description="Gly residues" evidence="1">
    <location>
        <begin position="75"/>
        <end position="96"/>
    </location>
</feature>
<feature type="compositionally biased region" description="Low complexity" evidence="1">
    <location>
        <begin position="39"/>
        <end position="52"/>
    </location>
</feature>
<organism evidence="2 3">
    <name type="scientific">Candida orthopsilosis (strain 90-125)</name>
    <name type="common">Yeast</name>
    <dbReference type="NCBI Taxonomy" id="1136231"/>
    <lineage>
        <taxon>Eukaryota</taxon>
        <taxon>Fungi</taxon>
        <taxon>Dikarya</taxon>
        <taxon>Ascomycota</taxon>
        <taxon>Saccharomycotina</taxon>
        <taxon>Pichiomycetes</taxon>
        <taxon>Debaryomycetaceae</taxon>
        <taxon>Candida/Lodderomyces clade</taxon>
        <taxon>Candida</taxon>
    </lineage>
</organism>
<accession>H8WZA5</accession>
<dbReference type="Proteomes" id="UP000005018">
    <property type="component" value="Chromosome 2"/>
</dbReference>
<reference evidence="2 3" key="1">
    <citation type="journal article" date="2012" name="PLoS ONE">
        <title>Sequence and analysis of the genome of the pathogenic yeast Candida orthopsilosis.</title>
        <authorList>
            <person name="Riccombeni A."/>
            <person name="Vidanes G."/>
            <person name="Proux-Wera E."/>
            <person name="Wolfe K.H."/>
            <person name="Butler G."/>
        </authorList>
    </citation>
    <scope>NUCLEOTIDE SEQUENCE [LARGE SCALE GENOMIC DNA]</scope>
    <source>
        <strain evidence="2 3">Co 90-125</strain>
    </source>
</reference>
<sequence>MKDGSFSYLHLSNPNIATYIETWHNEPMPFDDIEPPQINNTKHNNGNFKNGGELPSSLDNDDEDPLHGTQVFGAGTNGGASTGRGRGLTGVGGSSGAAGVDVFARTQWMDLRLHEVFKDDIKRFQDLTILPSIEKKD</sequence>
<name>H8WZA5_CANO9</name>
<dbReference type="GeneID" id="14538248"/>
<dbReference type="AlphaFoldDB" id="H8WZA5"/>